<dbReference type="Pfam" id="PF07155">
    <property type="entry name" value="ECF-ribofla_trS"/>
    <property type="match status" value="1"/>
</dbReference>
<dbReference type="InterPro" id="IPR009825">
    <property type="entry name" value="ECF_substrate-spec-like"/>
</dbReference>
<dbReference type="HAMAP" id="MF_01572">
    <property type="entry name" value="UPF0397"/>
    <property type="match status" value="1"/>
</dbReference>
<reference evidence="6" key="2">
    <citation type="submission" date="2019-11" db="EMBL/GenBank/DDBJ databases">
        <title>Characterization of Clostridium perfringens isolates from swine manure treated agricultural soils.</title>
        <authorList>
            <person name="Wushke S.T."/>
        </authorList>
    </citation>
    <scope>NUCLEOTIDE SEQUENCE</scope>
    <source>
        <strain evidence="7">X15</strain>
        <strain evidence="6">X26</strain>
    </source>
</reference>
<dbReference type="NCBIfam" id="NF010182">
    <property type="entry name" value="PRK13661.1"/>
    <property type="match status" value="1"/>
</dbReference>
<protein>
    <recommendedName>
        <fullName evidence="5">UPF0397 protein GNF79_10270</fullName>
    </recommendedName>
</protein>
<dbReference type="Proteomes" id="UP001289066">
    <property type="component" value="Unassembled WGS sequence"/>
</dbReference>
<evidence type="ECO:0000256" key="3">
    <source>
        <dbReference type="ARBA" id="ARBA00022989"/>
    </source>
</evidence>
<accession>A0A2X2VHP8</accession>
<evidence type="ECO:0000313" key="9">
    <source>
        <dbReference type="Proteomes" id="UP000250234"/>
    </source>
</evidence>
<dbReference type="Proteomes" id="UP000250234">
    <property type="component" value="Unassembled WGS sequence"/>
</dbReference>
<keyword evidence="3 5" id="KW-1133">Transmembrane helix</keyword>
<dbReference type="PANTHER" id="PTHR37815:SF3">
    <property type="entry name" value="UPF0397 PROTEIN SPR0429"/>
    <property type="match status" value="1"/>
</dbReference>
<keyword evidence="4 5" id="KW-0472">Membrane</keyword>
<feature type="transmembrane region" description="Helical" evidence="5">
    <location>
        <begin position="145"/>
        <end position="168"/>
    </location>
</feature>
<keyword evidence="2 5" id="KW-0812">Transmembrane</keyword>
<dbReference type="Proteomes" id="UP001291306">
    <property type="component" value="Unassembled WGS sequence"/>
</dbReference>
<evidence type="ECO:0000256" key="4">
    <source>
        <dbReference type="ARBA" id="ARBA00023136"/>
    </source>
</evidence>
<evidence type="ECO:0000313" key="7">
    <source>
        <dbReference type="EMBL" id="MDZ5033486.1"/>
    </source>
</evidence>
<evidence type="ECO:0000256" key="2">
    <source>
        <dbReference type="ARBA" id="ARBA00022692"/>
    </source>
</evidence>
<comment type="similarity">
    <text evidence="5">Belongs to the UPF0397 family.</text>
</comment>
<dbReference type="AlphaFoldDB" id="A0A2X2VHP8"/>
<evidence type="ECO:0000256" key="1">
    <source>
        <dbReference type="ARBA" id="ARBA00022475"/>
    </source>
</evidence>
<dbReference type="RefSeq" id="WP_011592504.1">
    <property type="nucleotide sequence ID" value="NZ_CABEEQ010000002.1"/>
</dbReference>
<organism evidence="8 9">
    <name type="scientific">Clostridium perfringens</name>
    <dbReference type="NCBI Taxonomy" id="1502"/>
    <lineage>
        <taxon>Bacteria</taxon>
        <taxon>Bacillati</taxon>
        <taxon>Bacillota</taxon>
        <taxon>Clostridia</taxon>
        <taxon>Eubacteriales</taxon>
        <taxon>Clostridiaceae</taxon>
        <taxon>Clostridium</taxon>
    </lineage>
</organism>
<dbReference type="PANTHER" id="PTHR37815">
    <property type="entry name" value="UPF0397 PROTEIN BC_2624-RELATED"/>
    <property type="match status" value="1"/>
</dbReference>
<feature type="transmembrane region" description="Helical" evidence="5">
    <location>
        <begin position="78"/>
        <end position="99"/>
    </location>
</feature>
<dbReference type="InterPro" id="IPR022914">
    <property type="entry name" value="UPF0397"/>
</dbReference>
<feature type="transmembrane region" description="Helical" evidence="5">
    <location>
        <begin position="6"/>
        <end position="24"/>
    </location>
</feature>
<dbReference type="GO" id="GO:0005886">
    <property type="term" value="C:plasma membrane"/>
    <property type="evidence" value="ECO:0007669"/>
    <property type="project" value="UniProtKB-SubCell"/>
</dbReference>
<dbReference type="EMBL" id="WNVC01000033">
    <property type="protein sequence ID" value="MDZ4999480.1"/>
    <property type="molecule type" value="Genomic_DNA"/>
</dbReference>
<dbReference type="EMBL" id="WNVG01000044">
    <property type="protein sequence ID" value="MDZ5033486.1"/>
    <property type="molecule type" value="Genomic_DNA"/>
</dbReference>
<name>A0A2X2VHP8_CLOPF</name>
<dbReference type="SMR" id="A0A2X2VHP8"/>
<reference evidence="8 9" key="1">
    <citation type="submission" date="2018-06" db="EMBL/GenBank/DDBJ databases">
        <authorList>
            <consortium name="Pathogen Informatics"/>
            <person name="Doyle S."/>
        </authorList>
    </citation>
    <scope>NUCLEOTIDE SEQUENCE [LARGE SCALE GENOMIC DNA]</scope>
    <source>
        <strain evidence="8 9">NCTC8081</strain>
    </source>
</reference>
<evidence type="ECO:0000256" key="5">
    <source>
        <dbReference type="HAMAP-Rule" id="MF_01572"/>
    </source>
</evidence>
<dbReference type="Gene3D" id="1.10.1760.20">
    <property type="match status" value="1"/>
</dbReference>
<comment type="subcellular location">
    <subcellularLocation>
        <location evidence="5">Cell membrane</location>
        <topology evidence="5">Multi-pass membrane protein</topology>
    </subcellularLocation>
</comment>
<evidence type="ECO:0000313" key="8">
    <source>
        <dbReference type="EMBL" id="SQC07243.1"/>
    </source>
</evidence>
<feature type="transmembrane region" description="Helical" evidence="5">
    <location>
        <begin position="45"/>
        <end position="66"/>
    </location>
</feature>
<keyword evidence="1 5" id="KW-1003">Cell membrane</keyword>
<feature type="transmembrane region" description="Helical" evidence="5">
    <location>
        <begin position="111"/>
        <end position="133"/>
    </location>
</feature>
<evidence type="ECO:0000313" key="6">
    <source>
        <dbReference type="EMBL" id="MDZ4999480.1"/>
    </source>
</evidence>
<proteinExistence type="inferred from homology"/>
<dbReference type="EMBL" id="UAWO01000002">
    <property type="protein sequence ID" value="SQC07243.1"/>
    <property type="molecule type" value="Genomic_DNA"/>
</dbReference>
<gene>
    <name evidence="6" type="ORF">GNF79_10270</name>
    <name evidence="7" type="ORF">GNF81_11935</name>
    <name evidence="8" type="ORF">NCTC8081_01368</name>
</gene>
<sequence>MKKNKLSIKTIVAIGIGSAVFMILGRFGSLPTGIPNTNIETAYAFLSLMALLYGPLAGFLIGFIGHALKDIVFFGSPWISWVFASGIVGLIIGFGARFIKINQGVFKLKQIFMFNLIQIIANGVAWFLVAPTLDILIYSEPLNKVYLQGVIGGISNMITVGVLGTVLISNYSKTRIKKGSLRKEY</sequence>